<gene>
    <name evidence="1" type="ORF">L1987_13014</name>
</gene>
<comment type="caution">
    <text evidence="1">The sequence shown here is derived from an EMBL/GenBank/DDBJ whole genome shotgun (WGS) entry which is preliminary data.</text>
</comment>
<proteinExistence type="predicted"/>
<evidence type="ECO:0000313" key="2">
    <source>
        <dbReference type="Proteomes" id="UP001056120"/>
    </source>
</evidence>
<sequence>MLYKVEAGFCDQSFGVHVAEFANFPESVVSLAREKAVELEAFSPLLIVSNEAEQEAGCKRKKPSEPDDMAIGAPRLASFLRTSLNCHLIKWT</sequence>
<keyword evidence="2" id="KW-1185">Reference proteome</keyword>
<reference evidence="1 2" key="2">
    <citation type="journal article" date="2022" name="Mol. Ecol. Resour.">
        <title>The genomes of chicory, endive, great burdock and yacon provide insights into Asteraceae paleo-polyploidization history and plant inulin production.</title>
        <authorList>
            <person name="Fan W."/>
            <person name="Wang S."/>
            <person name="Wang H."/>
            <person name="Wang A."/>
            <person name="Jiang F."/>
            <person name="Liu H."/>
            <person name="Zhao H."/>
            <person name="Xu D."/>
            <person name="Zhang Y."/>
        </authorList>
    </citation>
    <scope>NUCLEOTIDE SEQUENCE [LARGE SCALE GENOMIC DNA]</scope>
    <source>
        <strain evidence="2">cv. Yunnan</strain>
        <tissue evidence="1">Leaves</tissue>
    </source>
</reference>
<name>A0ACB9JFE3_9ASTR</name>
<reference evidence="2" key="1">
    <citation type="journal article" date="2022" name="Mol. Ecol. Resour.">
        <title>The genomes of chicory, endive, great burdock and yacon provide insights into Asteraceae palaeo-polyploidization history and plant inulin production.</title>
        <authorList>
            <person name="Fan W."/>
            <person name="Wang S."/>
            <person name="Wang H."/>
            <person name="Wang A."/>
            <person name="Jiang F."/>
            <person name="Liu H."/>
            <person name="Zhao H."/>
            <person name="Xu D."/>
            <person name="Zhang Y."/>
        </authorList>
    </citation>
    <scope>NUCLEOTIDE SEQUENCE [LARGE SCALE GENOMIC DNA]</scope>
    <source>
        <strain evidence="2">cv. Yunnan</strain>
    </source>
</reference>
<protein>
    <submittedName>
        <fullName evidence="1">Uncharacterized protein</fullName>
    </submittedName>
</protein>
<dbReference type="Proteomes" id="UP001056120">
    <property type="component" value="Linkage Group LG04"/>
</dbReference>
<evidence type="ECO:0000313" key="1">
    <source>
        <dbReference type="EMBL" id="KAI3819189.1"/>
    </source>
</evidence>
<accession>A0ACB9JFE3</accession>
<dbReference type="EMBL" id="CM042021">
    <property type="protein sequence ID" value="KAI3819189.1"/>
    <property type="molecule type" value="Genomic_DNA"/>
</dbReference>
<organism evidence="1 2">
    <name type="scientific">Smallanthus sonchifolius</name>
    <dbReference type="NCBI Taxonomy" id="185202"/>
    <lineage>
        <taxon>Eukaryota</taxon>
        <taxon>Viridiplantae</taxon>
        <taxon>Streptophyta</taxon>
        <taxon>Embryophyta</taxon>
        <taxon>Tracheophyta</taxon>
        <taxon>Spermatophyta</taxon>
        <taxon>Magnoliopsida</taxon>
        <taxon>eudicotyledons</taxon>
        <taxon>Gunneridae</taxon>
        <taxon>Pentapetalae</taxon>
        <taxon>asterids</taxon>
        <taxon>campanulids</taxon>
        <taxon>Asterales</taxon>
        <taxon>Asteraceae</taxon>
        <taxon>Asteroideae</taxon>
        <taxon>Heliantheae alliance</taxon>
        <taxon>Millerieae</taxon>
        <taxon>Smallanthus</taxon>
    </lineage>
</organism>